<comment type="caution">
    <text evidence="2">The sequence shown here is derived from an EMBL/GenBank/DDBJ whole genome shotgun (WGS) entry which is preliminary data.</text>
</comment>
<organism evidence="2 3">
    <name type="scientific">Candidula unifasciata</name>
    <dbReference type="NCBI Taxonomy" id="100452"/>
    <lineage>
        <taxon>Eukaryota</taxon>
        <taxon>Metazoa</taxon>
        <taxon>Spiralia</taxon>
        <taxon>Lophotrochozoa</taxon>
        <taxon>Mollusca</taxon>
        <taxon>Gastropoda</taxon>
        <taxon>Heterobranchia</taxon>
        <taxon>Euthyneura</taxon>
        <taxon>Panpulmonata</taxon>
        <taxon>Eupulmonata</taxon>
        <taxon>Stylommatophora</taxon>
        <taxon>Helicina</taxon>
        <taxon>Helicoidea</taxon>
        <taxon>Geomitridae</taxon>
        <taxon>Candidula</taxon>
    </lineage>
</organism>
<protein>
    <recommendedName>
        <fullName evidence="1">tRNA-guanine(15) transglycosylase-like domain-containing protein</fullName>
    </recommendedName>
</protein>
<dbReference type="OrthoDB" id="27601at2759"/>
<evidence type="ECO:0000259" key="1">
    <source>
        <dbReference type="Pfam" id="PF01702"/>
    </source>
</evidence>
<sequence>MKFSVEKALSSGGRLGLITQASKCGNITLETPMCTLFTKGGSAPHLHMDMLKRVALVPDVAAMSLGSLADHHESVAEFGKGLGEFAAMKNKLVFTTLHDASLALATGKNDNSGVAVWGKGGKIKLDTALFMKVQEAFQPDWFQAMSDGDTDRECGQKRLHKSVDRTLDFLDEIVEKMQNSQILSKSSLIGVIEGGFSEVERVRSAKETALRPVQGFLIEGFEKGNSGKDLFSHDTFSNILTTTIKCLPEDKPRMMETVWSPLQVIKAFRLGIDVFSSAYPHTLAEQGLALVADYSLPPSSQAARLELGCTNPCTEDQTLYTDLNIKFFLCFTMPNFARGCILCFTMPNFPKGHNFHQYFDFFHHLRKAVLEDKLDELEQSLEQQNGNK</sequence>
<proteinExistence type="predicted"/>
<dbReference type="GO" id="GO:0006400">
    <property type="term" value="P:tRNA modification"/>
    <property type="evidence" value="ECO:0007669"/>
    <property type="project" value="InterPro"/>
</dbReference>
<gene>
    <name evidence="2" type="ORF">CUNI_LOCUS2265</name>
</gene>
<feature type="domain" description="tRNA-guanine(15) transglycosylase-like" evidence="1">
    <location>
        <begin position="12"/>
        <end position="384"/>
    </location>
</feature>
<dbReference type="EMBL" id="CAJHNH020000289">
    <property type="protein sequence ID" value="CAG5116707.1"/>
    <property type="molecule type" value="Genomic_DNA"/>
</dbReference>
<dbReference type="AlphaFoldDB" id="A0A8S3YI92"/>
<accession>A0A8S3YI92</accession>
<dbReference type="Pfam" id="PF01702">
    <property type="entry name" value="TGT"/>
    <property type="match status" value="1"/>
</dbReference>
<dbReference type="InterPro" id="IPR002616">
    <property type="entry name" value="tRNA_ribo_trans-like"/>
</dbReference>
<dbReference type="InterPro" id="IPR050852">
    <property type="entry name" value="Queuine_tRNA-ribosyltrfase"/>
</dbReference>
<name>A0A8S3YI92_9EUPU</name>
<evidence type="ECO:0000313" key="3">
    <source>
        <dbReference type="Proteomes" id="UP000678393"/>
    </source>
</evidence>
<dbReference type="SUPFAM" id="SSF51713">
    <property type="entry name" value="tRNA-guanine transglycosylase"/>
    <property type="match status" value="1"/>
</dbReference>
<dbReference type="InterPro" id="IPR036511">
    <property type="entry name" value="TGT-like_sf"/>
</dbReference>
<dbReference type="NCBIfam" id="TIGR00449">
    <property type="entry name" value="tgt_general"/>
    <property type="match status" value="1"/>
</dbReference>
<keyword evidence="3" id="KW-1185">Reference proteome</keyword>
<dbReference type="Proteomes" id="UP000678393">
    <property type="component" value="Unassembled WGS sequence"/>
</dbReference>
<dbReference type="Gene3D" id="3.20.20.105">
    <property type="entry name" value="Queuine tRNA-ribosyltransferase-like"/>
    <property type="match status" value="1"/>
</dbReference>
<evidence type="ECO:0000313" key="2">
    <source>
        <dbReference type="EMBL" id="CAG5116707.1"/>
    </source>
</evidence>
<reference evidence="2" key="1">
    <citation type="submission" date="2021-04" db="EMBL/GenBank/DDBJ databases">
        <authorList>
            <consortium name="Molecular Ecology Group"/>
        </authorList>
    </citation>
    <scope>NUCLEOTIDE SEQUENCE</scope>
</reference>
<dbReference type="PANTHER" id="PTHR46064">
    <property type="entry name" value="QUEUINE TRNA-RIBOSYLTRANSFERASE ACCESSORY SUBUNIT 2"/>
    <property type="match status" value="1"/>
</dbReference>
<dbReference type="PANTHER" id="PTHR46064:SF1">
    <property type="entry name" value="QUEUINE TRNA-RIBOSYLTRANSFERASE ACCESSORY SUBUNIT 2"/>
    <property type="match status" value="1"/>
</dbReference>